<dbReference type="EMBL" id="CP033239">
    <property type="protein sequence ID" value="AZF79688.1"/>
    <property type="molecule type" value="Genomic_DNA"/>
</dbReference>
<reference evidence="17" key="2">
    <citation type="submission" date="2016-04" db="EMBL/GenBank/DDBJ databases">
        <authorList>
            <person name="Shah S.A."/>
            <person name="Garrett R.A."/>
        </authorList>
    </citation>
    <scope>NUCLEOTIDE SEQUENCE [LARGE SCALE GENOMIC DNA]</scope>
    <source>
        <strain evidence="17">ATCC 35091 / DSM 1616 / JCM 8930 / NBRC 15331 / P1</strain>
    </source>
</reference>
<protein>
    <submittedName>
        <fullName evidence="3">Uncharacterized protein</fullName>
    </submittedName>
</protein>
<evidence type="ECO:0000313" key="19">
    <source>
        <dbReference type="Proteomes" id="UP000269431"/>
    </source>
</evidence>
<dbReference type="Proteomes" id="UP000275843">
    <property type="component" value="Chromosome"/>
</dbReference>
<dbReference type="EMBL" id="CP033240">
    <property type="protein sequence ID" value="AZF82294.1"/>
    <property type="molecule type" value="Genomic_DNA"/>
</dbReference>
<evidence type="ECO:0000313" key="10">
    <source>
        <dbReference type="EMBL" id="AZF82294.1"/>
    </source>
</evidence>
<keyword evidence="1" id="KW-1133">Transmembrane helix</keyword>
<dbReference type="GeneID" id="1453351"/>
<feature type="transmembrane region" description="Helical" evidence="1">
    <location>
        <begin position="108"/>
        <end position="125"/>
    </location>
</feature>
<organism evidence="3 14">
    <name type="scientific">Saccharolobus solfataricus</name>
    <name type="common">Sulfolobus solfataricus</name>
    <dbReference type="NCBI Taxonomy" id="2287"/>
    <lineage>
        <taxon>Archaea</taxon>
        <taxon>Thermoproteota</taxon>
        <taxon>Thermoprotei</taxon>
        <taxon>Sulfolobales</taxon>
        <taxon>Sulfolobaceae</taxon>
        <taxon>Saccharolobus</taxon>
    </lineage>
</organism>
<evidence type="ECO:0000313" key="18">
    <source>
        <dbReference type="Proteomes" id="UP000267993"/>
    </source>
</evidence>
<dbReference type="Proteomes" id="UP000033106">
    <property type="component" value="Chromosome"/>
</dbReference>
<dbReference type="EMBL" id="CP033238">
    <property type="protein sequence ID" value="AZF77083.1"/>
    <property type="molecule type" value="Genomic_DNA"/>
</dbReference>
<keyword evidence="1" id="KW-0472">Membrane</keyword>
<evidence type="ECO:0000313" key="25">
    <source>
        <dbReference type="Proteomes" id="UP000594632"/>
    </source>
</evidence>
<dbReference type="Proteomes" id="UP000594632">
    <property type="component" value="Chromosome"/>
</dbReference>
<dbReference type="KEGG" id="ssof:SULC_2664"/>
<dbReference type="AlphaFoldDB" id="A0A0E3KCX1"/>
<accession>A0A0E3KCX1</accession>
<dbReference type="Proteomes" id="UP000282269">
    <property type="component" value="Chromosome"/>
</dbReference>
<dbReference type="KEGG" id="ssol:SULB_2667"/>
<proteinExistence type="predicted"/>
<evidence type="ECO:0000256" key="1">
    <source>
        <dbReference type="SAM" id="Phobius"/>
    </source>
</evidence>
<keyword evidence="1" id="KW-0812">Transmembrane</keyword>
<dbReference type="EMBL" id="CP033236">
    <property type="protein sequence ID" value="AZF71840.1"/>
    <property type="molecule type" value="Genomic_DNA"/>
</dbReference>
<dbReference type="Proteomes" id="UP000273443">
    <property type="component" value="Chromosome"/>
</dbReference>
<gene>
    <name evidence="12" type="ORF">HFC64_03725</name>
    <name evidence="13" type="ORF">SSOP1_1964</name>
    <name evidence="4" type="ORF">SULA_2666</name>
    <name evidence="2" type="ORF">SULB_2667</name>
    <name evidence="3" type="ORF">SULC_2664</name>
    <name evidence="5" type="ORF">SULG_13580</name>
    <name evidence="6" type="ORF">SULH_13580</name>
    <name evidence="7" type="ORF">SULI_13580</name>
    <name evidence="8" type="ORF">SULM_13570</name>
    <name evidence="9" type="ORF">SULN_13560</name>
    <name evidence="10" type="ORF">SULO_13580</name>
    <name evidence="11" type="ORF">SULZ_13585</name>
</gene>
<reference evidence="18 19" key="4">
    <citation type="journal article" date="2018" name="Proc. Natl. Acad. Sci. U.S.A.">
        <title>Nonmutational mechanism of inheritance in the Archaeon Sulfolobus solfataricus.</title>
        <authorList>
            <person name="Payne S."/>
            <person name="McCarthy S."/>
            <person name="Johnson T."/>
            <person name="North E."/>
            <person name="Blum P."/>
        </authorList>
    </citation>
    <scope>NUCLEOTIDE SEQUENCE [LARGE SCALE GENOMIC DNA]</scope>
    <source>
        <strain evidence="6 18">SARC-H</strain>
        <strain evidence="7 22">SARC-I</strain>
        <strain evidence="9 23">SARC-N</strain>
        <strain evidence="10 24">SARC-O</strain>
        <strain evidence="11 19">SUL120</strain>
        <strain evidence="5 20">SULG</strain>
        <strain evidence="8 21">SULM</strain>
    </source>
</reference>
<evidence type="ECO:0000313" key="16">
    <source>
        <dbReference type="Proteomes" id="UP000033106"/>
    </source>
</evidence>
<reference evidence="3" key="5">
    <citation type="submission" date="2018-10" db="EMBL/GenBank/DDBJ databases">
        <authorList>
            <person name="McCarthy S."/>
            <person name="Gradnigo J."/>
            <person name="Johnson T."/>
            <person name="Payne S."/>
            <person name="Lipzen A."/>
            <person name="Schackwitz W."/>
            <person name="Martin J."/>
            <person name="Moriyama E."/>
            <person name="Blum P."/>
        </authorList>
    </citation>
    <scope>NUCLEOTIDE SEQUENCE</scope>
    <source>
        <strain evidence="2">SARC-B</strain>
        <strain evidence="3">SARC-C</strain>
        <strain evidence="4">SULA</strain>
    </source>
</reference>
<evidence type="ECO:0000313" key="22">
    <source>
        <dbReference type="Proteomes" id="UP000275843"/>
    </source>
</evidence>
<evidence type="ECO:0000313" key="12">
    <source>
        <dbReference type="EMBL" id="QPG49111.1"/>
    </source>
</evidence>
<dbReference type="Proteomes" id="UP000033057">
    <property type="component" value="Chromosome"/>
</dbReference>
<sequence>MEKFREEAILGTLLFLSSFLLHNQYFYLSIILVYALASYLGLKYIPPIVSSILLIFSSLHAFLVLIPYPLLFLDKRFTISFLLSTFFAMLTENYLILLLAFALDRRGLISSGLFLLILGGVFMNVEYGNAAFFLIVAGVISTLIETKIKIDHKTSAVVYLSSLLIFYKIPYLIPLLLCFSPLTSLLFSWVIHFLL</sequence>
<dbReference type="GeneID" id="44130631"/>
<evidence type="ECO:0000313" key="23">
    <source>
        <dbReference type="Proteomes" id="UP000278715"/>
    </source>
</evidence>
<dbReference type="EMBL" id="LT549890">
    <property type="protein sequence ID" value="SAI85518.1"/>
    <property type="molecule type" value="Genomic_DNA"/>
</dbReference>
<dbReference type="Proteomes" id="UP000269431">
    <property type="component" value="Chromosome"/>
</dbReference>
<evidence type="ECO:0000313" key="13">
    <source>
        <dbReference type="EMBL" id="SAI85518.1"/>
    </source>
</evidence>
<dbReference type="EMBL" id="CP033235">
    <property type="protein sequence ID" value="AZF69220.1"/>
    <property type="molecule type" value="Genomic_DNA"/>
</dbReference>
<dbReference type="EMBL" id="CP050869">
    <property type="protein sequence ID" value="QPG49111.1"/>
    <property type="molecule type" value="Genomic_DNA"/>
</dbReference>
<reference evidence="14 15" key="1">
    <citation type="journal article" date="2015" name="Genome Announc.">
        <title>Complete Genome Sequence of Sulfolobus solfataricus Strain 98/2 and Evolved Derivatives.</title>
        <authorList>
            <person name="McCarthy S."/>
            <person name="Gradnigo J."/>
            <person name="Johnson T."/>
            <person name="Payne S."/>
            <person name="Lipzen A."/>
            <person name="Martin J."/>
            <person name="Schackwitz W."/>
            <person name="Moriyama E."/>
            <person name="Blum P."/>
        </authorList>
    </citation>
    <scope>NUCLEOTIDE SEQUENCE [LARGE SCALE GENOMIC DNA]</scope>
    <source>
        <strain evidence="14">98/2 SULC</strain>
        <strain evidence="2">SARC-B</strain>
        <strain evidence="3">SARC-C</strain>
        <strain evidence="4 16">SULA</strain>
        <strain evidence="15">SULB</strain>
    </source>
</reference>
<evidence type="ECO:0000313" key="7">
    <source>
        <dbReference type="EMBL" id="AZF74460.1"/>
    </source>
</evidence>
<dbReference type="EMBL" id="CP011055">
    <property type="protein sequence ID" value="AKA74753.1"/>
    <property type="molecule type" value="Genomic_DNA"/>
</dbReference>
<name>A0A0E3KCX1_SACSO</name>
<dbReference type="EMBL" id="CP011056">
    <property type="protein sequence ID" value="AKA77449.1"/>
    <property type="molecule type" value="Genomic_DNA"/>
</dbReference>
<evidence type="ECO:0000313" key="14">
    <source>
        <dbReference type="Proteomes" id="UP000033057"/>
    </source>
</evidence>
<dbReference type="Proteomes" id="UP000076770">
    <property type="component" value="Chromosome i"/>
</dbReference>
<reference evidence="12 25" key="6">
    <citation type="journal article" date="2020" name="Nat. Commun.">
        <title>The structures of two archaeal type IV pili illuminate evolutionary relationships.</title>
        <authorList>
            <person name="Wang F."/>
            <person name="Baquero D.P."/>
            <person name="Su Z."/>
            <person name="Beltran L.C."/>
            <person name="Prangishvili D."/>
            <person name="Krupovic M."/>
            <person name="Egelman E.H."/>
        </authorList>
    </citation>
    <scope>NUCLEOTIDE SEQUENCE [LARGE SCALE GENOMIC DNA]</scope>
    <source>
        <strain evidence="12 25">POZ149</strain>
    </source>
</reference>
<evidence type="ECO:0000313" key="24">
    <source>
        <dbReference type="Proteomes" id="UP000282269"/>
    </source>
</evidence>
<feature type="transmembrane region" description="Helical" evidence="1">
    <location>
        <begin position="77"/>
        <end position="101"/>
    </location>
</feature>
<evidence type="ECO:0000313" key="6">
    <source>
        <dbReference type="EMBL" id="AZF71840.1"/>
    </source>
</evidence>
<dbReference type="EMBL" id="CP033237">
    <property type="protein sequence ID" value="AZF74460.1"/>
    <property type="molecule type" value="Genomic_DNA"/>
</dbReference>
<evidence type="ECO:0000313" key="11">
    <source>
        <dbReference type="EMBL" id="AZF84886.1"/>
    </source>
</evidence>
<evidence type="ECO:0000313" key="21">
    <source>
        <dbReference type="Proteomes" id="UP000273443"/>
    </source>
</evidence>
<dbReference type="EMBL" id="CP033241">
    <property type="protein sequence ID" value="AZF84886.1"/>
    <property type="molecule type" value="Genomic_DNA"/>
</dbReference>
<evidence type="ECO:0000313" key="8">
    <source>
        <dbReference type="EMBL" id="AZF77083.1"/>
    </source>
</evidence>
<evidence type="ECO:0000313" key="17">
    <source>
        <dbReference type="Proteomes" id="UP000076770"/>
    </source>
</evidence>
<dbReference type="Proteomes" id="UP000278715">
    <property type="component" value="Chromosome"/>
</dbReference>
<dbReference type="Proteomes" id="UP000033085">
    <property type="component" value="Chromosome"/>
</dbReference>
<evidence type="ECO:0000313" key="3">
    <source>
        <dbReference type="EMBL" id="AKA77449.1"/>
    </source>
</evidence>
<dbReference type="Proteomes" id="UP000273194">
    <property type="component" value="Chromosome"/>
</dbReference>
<evidence type="ECO:0000313" key="4">
    <source>
        <dbReference type="EMBL" id="AKA80139.1"/>
    </source>
</evidence>
<reference evidence="13" key="3">
    <citation type="submission" date="2016-04" db="EMBL/GenBank/DDBJ databases">
        <authorList>
            <person name="Evans L.H."/>
            <person name="Alamgir A."/>
            <person name="Owens N."/>
            <person name="Weber N.D."/>
            <person name="Virtaneva K."/>
            <person name="Barbian K."/>
            <person name="Babar A."/>
            <person name="Rosenke K."/>
        </authorList>
    </citation>
    <scope>NUCLEOTIDE SEQUENCE</scope>
    <source>
        <strain evidence="13">P1</strain>
    </source>
</reference>
<dbReference type="Proteomes" id="UP000267993">
    <property type="component" value="Chromosome"/>
</dbReference>
<evidence type="ECO:0000313" key="9">
    <source>
        <dbReference type="EMBL" id="AZF79688.1"/>
    </source>
</evidence>
<feature type="transmembrane region" description="Helical" evidence="1">
    <location>
        <begin position="52"/>
        <end position="71"/>
    </location>
</feature>
<dbReference type="PATRIC" id="fig|2287.6.peg.2846"/>
<dbReference type="RefSeq" id="WP_010923614.1">
    <property type="nucleotide sequence ID" value="NZ_CP011055.2"/>
</dbReference>
<dbReference type="EMBL" id="CP011057">
    <property type="protein sequence ID" value="AKA80139.1"/>
    <property type="molecule type" value="Genomic_DNA"/>
</dbReference>
<evidence type="ECO:0000313" key="15">
    <source>
        <dbReference type="Proteomes" id="UP000033085"/>
    </source>
</evidence>
<evidence type="ECO:0000313" key="20">
    <source>
        <dbReference type="Proteomes" id="UP000273194"/>
    </source>
</evidence>
<evidence type="ECO:0000313" key="2">
    <source>
        <dbReference type="EMBL" id="AKA74753.1"/>
    </source>
</evidence>
<dbReference type="KEGG" id="ssoa:SULA_2666"/>
<evidence type="ECO:0000313" key="5">
    <source>
        <dbReference type="EMBL" id="AZF69220.1"/>
    </source>
</evidence>